<dbReference type="PRINTS" id="PR00080">
    <property type="entry name" value="SDRFAMILY"/>
</dbReference>
<accession>A0A9D1L5D4</accession>
<gene>
    <name evidence="13" type="ORF">IAD17_06605</name>
</gene>
<comment type="similarity">
    <text evidence="1 11">Belongs to the short-chain dehydrogenases/reductases (SDR) family.</text>
</comment>
<evidence type="ECO:0000256" key="8">
    <source>
        <dbReference type="ARBA" id="ARBA00052953"/>
    </source>
</evidence>
<dbReference type="GO" id="GO:0016491">
    <property type="term" value="F:oxidoreductase activity"/>
    <property type="evidence" value="ECO:0007669"/>
    <property type="project" value="UniProtKB-KW"/>
</dbReference>
<dbReference type="GO" id="GO:0016020">
    <property type="term" value="C:membrane"/>
    <property type="evidence" value="ECO:0007669"/>
    <property type="project" value="TreeGrafter"/>
</dbReference>
<dbReference type="GO" id="GO:0008202">
    <property type="term" value="P:steroid metabolic process"/>
    <property type="evidence" value="ECO:0007669"/>
    <property type="project" value="UniProtKB-KW"/>
</dbReference>
<evidence type="ECO:0000256" key="11">
    <source>
        <dbReference type="RuleBase" id="RU000363"/>
    </source>
</evidence>
<feature type="domain" description="Ketoreductase" evidence="12">
    <location>
        <begin position="8"/>
        <end position="194"/>
    </location>
</feature>
<evidence type="ECO:0000256" key="4">
    <source>
        <dbReference type="ARBA" id="ARBA00023221"/>
    </source>
</evidence>
<evidence type="ECO:0000313" key="13">
    <source>
        <dbReference type="EMBL" id="HIU24576.1"/>
    </source>
</evidence>
<name>A0A9D1L5D4_9ACTN</name>
<evidence type="ECO:0000256" key="9">
    <source>
        <dbReference type="ARBA" id="ARBA00067031"/>
    </source>
</evidence>
<dbReference type="InterPro" id="IPR036291">
    <property type="entry name" value="NAD(P)-bd_dom_sf"/>
</dbReference>
<reference evidence="13" key="1">
    <citation type="submission" date="2020-10" db="EMBL/GenBank/DDBJ databases">
        <authorList>
            <person name="Gilroy R."/>
        </authorList>
    </citation>
    <scope>NUCLEOTIDE SEQUENCE</scope>
    <source>
        <strain evidence="13">ChiHjej12B11-29160</strain>
    </source>
</reference>
<dbReference type="PROSITE" id="PS00061">
    <property type="entry name" value="ADH_SHORT"/>
    <property type="match status" value="1"/>
</dbReference>
<protein>
    <recommendedName>
        <fullName evidence="9">3beta-hydroxycholanate 3-dehydrogenase (NAD(+))</fullName>
        <ecNumber evidence="9">1.1.1.391</ecNumber>
    </recommendedName>
    <alternativeName>
        <fullName evidence="10">NAD-dependent bile acid 3beta-dehydrogenase</fullName>
    </alternativeName>
</protein>
<dbReference type="Pfam" id="PF00106">
    <property type="entry name" value="adh_short"/>
    <property type="match status" value="1"/>
</dbReference>
<evidence type="ECO:0000313" key="14">
    <source>
        <dbReference type="Proteomes" id="UP000824078"/>
    </source>
</evidence>
<evidence type="ECO:0000256" key="6">
    <source>
        <dbReference type="ARBA" id="ARBA00050953"/>
    </source>
</evidence>
<evidence type="ECO:0000256" key="10">
    <source>
        <dbReference type="ARBA" id="ARBA00081284"/>
    </source>
</evidence>
<proteinExistence type="inferred from homology"/>
<dbReference type="PRINTS" id="PR00081">
    <property type="entry name" value="GDHRDH"/>
</dbReference>
<dbReference type="InterPro" id="IPR002347">
    <property type="entry name" value="SDR_fam"/>
</dbReference>
<dbReference type="EC" id="1.1.1.391" evidence="9"/>
<dbReference type="PANTHER" id="PTHR44196:SF1">
    <property type="entry name" value="DEHYDROGENASE_REDUCTASE SDR FAMILY MEMBER 7B"/>
    <property type="match status" value="1"/>
</dbReference>
<dbReference type="Gene3D" id="3.40.50.720">
    <property type="entry name" value="NAD(P)-binding Rossmann-like Domain"/>
    <property type="match status" value="1"/>
</dbReference>
<evidence type="ECO:0000256" key="7">
    <source>
        <dbReference type="ARBA" id="ARBA00052497"/>
    </source>
</evidence>
<evidence type="ECO:0000256" key="5">
    <source>
        <dbReference type="ARBA" id="ARBA00050257"/>
    </source>
</evidence>
<dbReference type="InterPro" id="IPR057326">
    <property type="entry name" value="KR_dom"/>
</dbReference>
<keyword evidence="3" id="KW-0443">Lipid metabolism</keyword>
<evidence type="ECO:0000259" key="12">
    <source>
        <dbReference type="SMART" id="SM00822"/>
    </source>
</evidence>
<dbReference type="EMBL" id="DVMQ01000018">
    <property type="protein sequence ID" value="HIU24576.1"/>
    <property type="molecule type" value="Genomic_DNA"/>
</dbReference>
<evidence type="ECO:0000256" key="1">
    <source>
        <dbReference type="ARBA" id="ARBA00006484"/>
    </source>
</evidence>
<keyword evidence="4" id="KW-0753">Steroid metabolism</keyword>
<comment type="catalytic activity">
    <reaction evidence="8">
        <text>3-oxo-5beta-cholan-24-oate + NADH + H(+) = isolithocholate + NAD(+)</text>
        <dbReference type="Rhea" id="RHEA:47508"/>
        <dbReference type="ChEBI" id="CHEBI:11867"/>
        <dbReference type="ChEBI" id="CHEBI:15378"/>
        <dbReference type="ChEBI" id="CHEBI:57540"/>
        <dbReference type="ChEBI" id="CHEBI:57945"/>
        <dbReference type="ChEBI" id="CHEBI:87728"/>
        <dbReference type="EC" id="1.1.1.391"/>
    </reaction>
    <physiologicalReaction direction="left-to-right" evidence="8">
        <dbReference type="Rhea" id="RHEA:47509"/>
    </physiologicalReaction>
</comment>
<dbReference type="InterPro" id="IPR020904">
    <property type="entry name" value="Sc_DH/Rdtase_CS"/>
</dbReference>
<dbReference type="Proteomes" id="UP000824078">
    <property type="component" value="Unassembled WGS sequence"/>
</dbReference>
<dbReference type="AlphaFoldDB" id="A0A9D1L5D4"/>
<comment type="caution">
    <text evidence="13">The sequence shown here is derived from an EMBL/GenBank/DDBJ whole genome shotgun (WGS) entry which is preliminary data.</text>
</comment>
<organism evidence="13 14">
    <name type="scientific">Candidatus Coprovicinus avistercoris</name>
    <dbReference type="NCBI Taxonomy" id="2840754"/>
    <lineage>
        <taxon>Bacteria</taxon>
        <taxon>Bacillati</taxon>
        <taxon>Actinomycetota</taxon>
        <taxon>Coriobacteriia</taxon>
        <taxon>Coriobacteriales</taxon>
        <taxon>Coriobacteriaceae</taxon>
        <taxon>Coriobacteriaceae incertae sedis</taxon>
        <taxon>Candidatus Coprovicinus</taxon>
    </lineage>
</organism>
<comment type="catalytic activity">
    <reaction evidence="6">
        <text>3-oxochenodeoxycholate + NADH + H(+) = isochenodeoxycholate + NAD(+)</text>
        <dbReference type="Rhea" id="RHEA:47516"/>
        <dbReference type="ChEBI" id="CHEBI:15378"/>
        <dbReference type="ChEBI" id="CHEBI:57540"/>
        <dbReference type="ChEBI" id="CHEBI:57945"/>
        <dbReference type="ChEBI" id="CHEBI:87730"/>
        <dbReference type="ChEBI" id="CHEBI:87731"/>
    </reaction>
    <physiologicalReaction direction="left-to-right" evidence="6">
        <dbReference type="Rhea" id="RHEA:47517"/>
    </physiologicalReaction>
</comment>
<evidence type="ECO:0000256" key="3">
    <source>
        <dbReference type="ARBA" id="ARBA00023098"/>
    </source>
</evidence>
<comment type="catalytic activity">
    <reaction evidence="5">
        <text>12alpha-hydroxy-3-oxo-5beta-cholan-24-oate + NADH + H(+) = isodeoxycholate + NAD(+)</text>
        <dbReference type="Rhea" id="RHEA:47492"/>
        <dbReference type="ChEBI" id="CHEBI:15378"/>
        <dbReference type="ChEBI" id="CHEBI:57540"/>
        <dbReference type="ChEBI" id="CHEBI:57945"/>
        <dbReference type="ChEBI" id="CHEBI:87733"/>
        <dbReference type="ChEBI" id="CHEBI:87734"/>
    </reaction>
    <physiologicalReaction direction="left-to-right" evidence="5">
        <dbReference type="Rhea" id="RHEA:47493"/>
    </physiologicalReaction>
</comment>
<dbReference type="SUPFAM" id="SSF51735">
    <property type="entry name" value="NAD(P)-binding Rossmann-fold domains"/>
    <property type="match status" value="1"/>
</dbReference>
<reference evidence="13" key="2">
    <citation type="journal article" date="2021" name="PeerJ">
        <title>Extensive microbial diversity within the chicken gut microbiome revealed by metagenomics and culture.</title>
        <authorList>
            <person name="Gilroy R."/>
            <person name="Ravi A."/>
            <person name="Getino M."/>
            <person name="Pursley I."/>
            <person name="Horton D.L."/>
            <person name="Alikhan N.F."/>
            <person name="Baker D."/>
            <person name="Gharbi K."/>
            <person name="Hall N."/>
            <person name="Watson M."/>
            <person name="Adriaenssens E.M."/>
            <person name="Foster-Nyarko E."/>
            <person name="Jarju S."/>
            <person name="Secka A."/>
            <person name="Antonio M."/>
            <person name="Oren A."/>
            <person name="Chaudhuri R.R."/>
            <person name="La Ragione R."/>
            <person name="Hildebrand F."/>
            <person name="Pallen M.J."/>
        </authorList>
    </citation>
    <scope>NUCLEOTIDE SEQUENCE</scope>
    <source>
        <strain evidence="13">ChiHjej12B11-29160</strain>
    </source>
</reference>
<sequence length="248" mass="26398">MKNSIAGELALVTGSGSGIGQALALRLAQLGADVILVGRTAAKLEQTANSIAQLSATDDVTPGKAHIMACDITDADAITDLVKTVEKDFGHLDILVNNAGVLVSKTLEETTTEELDAILSTNIRAPYLLCREFLPLLRKSKAAEIINICSTVAHVGYAQQSAYAASKHALLGMSQSLAREVYEEGIRVHVISPGGVLTDMIAEARPDLAGVPMIVPDDIADALEFFVTHRTDGVIDEIRLHRSTKEPF</sequence>
<comment type="catalytic activity">
    <reaction evidence="7">
        <text>7alpha,12alpha-dihydroxy-3-oxo-5beta-cholan-24-oate + NADH + H(+) = isocholate + NAD(+)</text>
        <dbReference type="Rhea" id="RHEA:47512"/>
        <dbReference type="ChEBI" id="CHEBI:15378"/>
        <dbReference type="ChEBI" id="CHEBI:57540"/>
        <dbReference type="ChEBI" id="CHEBI:57945"/>
        <dbReference type="ChEBI" id="CHEBI:87735"/>
        <dbReference type="ChEBI" id="CHEBI:87736"/>
    </reaction>
    <physiologicalReaction direction="left-to-right" evidence="7">
        <dbReference type="Rhea" id="RHEA:47513"/>
    </physiologicalReaction>
</comment>
<dbReference type="PANTHER" id="PTHR44196">
    <property type="entry name" value="DEHYDROGENASE/REDUCTASE SDR FAMILY MEMBER 7B"/>
    <property type="match status" value="1"/>
</dbReference>
<evidence type="ECO:0000256" key="2">
    <source>
        <dbReference type="ARBA" id="ARBA00023002"/>
    </source>
</evidence>
<dbReference type="SMART" id="SM00822">
    <property type="entry name" value="PKS_KR"/>
    <property type="match status" value="1"/>
</dbReference>
<keyword evidence="2" id="KW-0560">Oxidoreductase</keyword>
<dbReference type="CDD" id="cd05233">
    <property type="entry name" value="SDR_c"/>
    <property type="match status" value="1"/>
</dbReference>
<dbReference type="FunFam" id="3.40.50.720:FF:000084">
    <property type="entry name" value="Short-chain dehydrogenase reductase"/>
    <property type="match status" value="1"/>
</dbReference>